<evidence type="ECO:0000313" key="3">
    <source>
        <dbReference type="Proteomes" id="UP000178129"/>
    </source>
</evidence>
<evidence type="ECO:0000256" key="1">
    <source>
        <dbReference type="SAM" id="MobiDB-lite"/>
    </source>
</evidence>
<organism evidence="2 3">
    <name type="scientific">Rhynchosporium graminicola</name>
    <dbReference type="NCBI Taxonomy" id="2792576"/>
    <lineage>
        <taxon>Eukaryota</taxon>
        <taxon>Fungi</taxon>
        <taxon>Dikarya</taxon>
        <taxon>Ascomycota</taxon>
        <taxon>Pezizomycotina</taxon>
        <taxon>Leotiomycetes</taxon>
        <taxon>Helotiales</taxon>
        <taxon>Ploettnerulaceae</taxon>
        <taxon>Rhynchosporium</taxon>
    </lineage>
</organism>
<accession>A0A1E1LGH4</accession>
<evidence type="ECO:0000313" key="2">
    <source>
        <dbReference type="EMBL" id="CZT08839.1"/>
    </source>
</evidence>
<proteinExistence type="predicted"/>
<reference evidence="3" key="1">
    <citation type="submission" date="2016-03" db="EMBL/GenBank/DDBJ databases">
        <authorList>
            <person name="Ploux O."/>
        </authorList>
    </citation>
    <scope>NUCLEOTIDE SEQUENCE [LARGE SCALE GENOMIC DNA]</scope>
    <source>
        <strain evidence="3">UK7</strain>
    </source>
</reference>
<keyword evidence="3" id="KW-1185">Reference proteome</keyword>
<dbReference type="EMBL" id="FJUW01000047">
    <property type="protein sequence ID" value="CZT08839.1"/>
    <property type="molecule type" value="Genomic_DNA"/>
</dbReference>
<dbReference type="Proteomes" id="UP000178129">
    <property type="component" value="Unassembled WGS sequence"/>
</dbReference>
<name>A0A1E1LGH4_9HELO</name>
<protein>
    <submittedName>
        <fullName evidence="2">Uncharacterized protein</fullName>
    </submittedName>
</protein>
<feature type="region of interest" description="Disordered" evidence="1">
    <location>
        <begin position="365"/>
        <end position="393"/>
    </location>
</feature>
<gene>
    <name evidence="2" type="ORF">RCO7_03496</name>
</gene>
<comment type="caution">
    <text evidence="2">The sequence shown here is derived from an EMBL/GenBank/DDBJ whole genome shotgun (WGS) entry which is preliminary data.</text>
</comment>
<dbReference type="InParanoid" id="A0A1E1LGH4"/>
<dbReference type="AlphaFoldDB" id="A0A1E1LGH4"/>
<sequence length="393" mass="43537">MAASSHHDDGDLETDATDHPAVPTRILKKKPSGVEIGSIRRKKAAERVVVSKSSIRSSPYSMVQDHLFDAALASDVLDIQQDPSVVEPMNDSVTSGNPYSMRAQHYHAIERRAEGGQKRIDDWDESMEKPIAACYIEVEDNKTLPYTLGSSINILDSPTSEDKYREILVQCFRNEGPKTETEKGIFEDYKGYLEVRADPWGDPAFKSVLKRLSQNAVLDDNSIKWAMTFFGIWVQGVIQEHTEAIASAAPEILETYIPCKQKKITALIQGFRRAEAFLKGPYKESFDVKALGGAMVDFNVLRQTRRKDGQLESLSACAGKMFMRVCEENQFMERTREGLEIIPEGQELVVGDSTTSSLSGMLPIRSTSSMSGILPPPARNAESGGKFPSPPPT</sequence>
<feature type="region of interest" description="Disordered" evidence="1">
    <location>
        <begin position="1"/>
        <end position="25"/>
    </location>
</feature>